<sequence length="295" mass="31468">MSPILWSAAARRHLSDAMLLGVAAVWGSSYGVAKGALAYYPVLGFLALRFGLTGLLLLPSLWRLTAAQWRDTWRCGLPLGALLLGIFLAETHGVSLTQASNAAFLISLCVVLTPWAAWWRLGERPSASAWGWGGCSVAGAALLSGGWDGDWAWGDALILLAAVLRAWMVCETRRLTQHRPVPALALTAWQAWVVAAGCAALAWLSPGPAVPLPTAPAFWGACAYLVLACTVFAFYAQNWALRHSGPTRVALLMGSEPLFGALWAVALWQEQLRPLQWGGCALIALAVLGSSVRRG</sequence>
<keyword evidence="4 6" id="KW-1133">Transmembrane helix</keyword>
<protein>
    <submittedName>
        <fullName evidence="8">DMT family transporter</fullName>
    </submittedName>
</protein>
<keyword evidence="3 6" id="KW-0812">Transmembrane</keyword>
<organism evidence="8 9">
    <name type="scientific">Curvibacter cyanobacteriorum</name>
    <dbReference type="NCBI Taxonomy" id="3026422"/>
    <lineage>
        <taxon>Bacteria</taxon>
        <taxon>Pseudomonadati</taxon>
        <taxon>Pseudomonadota</taxon>
        <taxon>Betaproteobacteria</taxon>
        <taxon>Burkholderiales</taxon>
        <taxon>Comamonadaceae</taxon>
        <taxon>Curvibacter</taxon>
    </lineage>
</organism>
<dbReference type="PANTHER" id="PTHR42920">
    <property type="entry name" value="OS03G0707200 PROTEIN-RELATED"/>
    <property type="match status" value="1"/>
</dbReference>
<feature type="transmembrane region" description="Helical" evidence="6">
    <location>
        <begin position="217"/>
        <end position="237"/>
    </location>
</feature>
<evidence type="ECO:0000256" key="1">
    <source>
        <dbReference type="ARBA" id="ARBA00004651"/>
    </source>
</evidence>
<feature type="transmembrane region" description="Helical" evidence="6">
    <location>
        <begin position="151"/>
        <end position="169"/>
    </location>
</feature>
<comment type="subcellular location">
    <subcellularLocation>
        <location evidence="1">Cell membrane</location>
        <topology evidence="1">Multi-pass membrane protein</topology>
    </subcellularLocation>
</comment>
<evidence type="ECO:0000313" key="9">
    <source>
        <dbReference type="Proteomes" id="UP001528673"/>
    </source>
</evidence>
<name>A0ABT5MSX4_9BURK</name>
<evidence type="ECO:0000256" key="2">
    <source>
        <dbReference type="ARBA" id="ARBA00022475"/>
    </source>
</evidence>
<dbReference type="PANTHER" id="PTHR42920:SF5">
    <property type="entry name" value="EAMA DOMAIN-CONTAINING PROTEIN"/>
    <property type="match status" value="1"/>
</dbReference>
<evidence type="ECO:0000256" key="6">
    <source>
        <dbReference type="SAM" id="Phobius"/>
    </source>
</evidence>
<feature type="transmembrane region" description="Helical" evidence="6">
    <location>
        <begin position="128"/>
        <end position="145"/>
    </location>
</feature>
<gene>
    <name evidence="8" type="ORF">PSQ40_00955</name>
</gene>
<feature type="transmembrane region" description="Helical" evidence="6">
    <location>
        <begin position="101"/>
        <end position="121"/>
    </location>
</feature>
<dbReference type="SUPFAM" id="SSF103481">
    <property type="entry name" value="Multidrug resistance efflux transporter EmrE"/>
    <property type="match status" value="2"/>
</dbReference>
<dbReference type="Gene3D" id="1.10.3730.20">
    <property type="match status" value="1"/>
</dbReference>
<proteinExistence type="predicted"/>
<evidence type="ECO:0000259" key="7">
    <source>
        <dbReference type="Pfam" id="PF00892"/>
    </source>
</evidence>
<dbReference type="Pfam" id="PF00892">
    <property type="entry name" value="EamA"/>
    <property type="match status" value="2"/>
</dbReference>
<evidence type="ECO:0000256" key="5">
    <source>
        <dbReference type="ARBA" id="ARBA00023136"/>
    </source>
</evidence>
<dbReference type="InterPro" id="IPR051258">
    <property type="entry name" value="Diverse_Substrate_Transporter"/>
</dbReference>
<feature type="transmembrane region" description="Helical" evidence="6">
    <location>
        <begin position="181"/>
        <end position="205"/>
    </location>
</feature>
<feature type="domain" description="EamA" evidence="7">
    <location>
        <begin position="16"/>
        <end position="144"/>
    </location>
</feature>
<keyword evidence="9" id="KW-1185">Reference proteome</keyword>
<evidence type="ECO:0000313" key="8">
    <source>
        <dbReference type="EMBL" id="MDD0837130.1"/>
    </source>
</evidence>
<dbReference type="InterPro" id="IPR000620">
    <property type="entry name" value="EamA_dom"/>
</dbReference>
<dbReference type="Proteomes" id="UP001528673">
    <property type="component" value="Unassembled WGS sequence"/>
</dbReference>
<feature type="domain" description="EamA" evidence="7">
    <location>
        <begin position="153"/>
        <end position="290"/>
    </location>
</feature>
<accession>A0ABT5MSX4</accession>
<dbReference type="EMBL" id="JAQSIP010000001">
    <property type="protein sequence ID" value="MDD0837130.1"/>
    <property type="molecule type" value="Genomic_DNA"/>
</dbReference>
<feature type="transmembrane region" description="Helical" evidence="6">
    <location>
        <begin position="38"/>
        <end position="59"/>
    </location>
</feature>
<feature type="transmembrane region" description="Helical" evidence="6">
    <location>
        <begin position="249"/>
        <end position="268"/>
    </location>
</feature>
<evidence type="ECO:0000256" key="4">
    <source>
        <dbReference type="ARBA" id="ARBA00022989"/>
    </source>
</evidence>
<keyword evidence="2" id="KW-1003">Cell membrane</keyword>
<comment type="caution">
    <text evidence="8">The sequence shown here is derived from an EMBL/GenBank/DDBJ whole genome shotgun (WGS) entry which is preliminary data.</text>
</comment>
<dbReference type="InterPro" id="IPR037185">
    <property type="entry name" value="EmrE-like"/>
</dbReference>
<reference evidence="8 9" key="1">
    <citation type="submission" date="2023-02" db="EMBL/GenBank/DDBJ databases">
        <title>Bacterial whole genomic sequence of Curvibacter sp. HBC61.</title>
        <authorList>
            <person name="Le V."/>
            <person name="Ko S.-R."/>
            <person name="Ahn C.-Y."/>
            <person name="Oh H.-M."/>
        </authorList>
    </citation>
    <scope>NUCLEOTIDE SEQUENCE [LARGE SCALE GENOMIC DNA]</scope>
    <source>
        <strain evidence="8 9">HBC61</strain>
    </source>
</reference>
<feature type="transmembrane region" description="Helical" evidence="6">
    <location>
        <begin position="274"/>
        <end position="292"/>
    </location>
</feature>
<feature type="transmembrane region" description="Helical" evidence="6">
    <location>
        <begin position="71"/>
        <end position="89"/>
    </location>
</feature>
<keyword evidence="5 6" id="KW-0472">Membrane</keyword>
<evidence type="ECO:0000256" key="3">
    <source>
        <dbReference type="ARBA" id="ARBA00022692"/>
    </source>
</evidence>